<organism evidence="2 3">
    <name type="scientific">Apiospora rasikravindrae</name>
    <dbReference type="NCBI Taxonomy" id="990691"/>
    <lineage>
        <taxon>Eukaryota</taxon>
        <taxon>Fungi</taxon>
        <taxon>Dikarya</taxon>
        <taxon>Ascomycota</taxon>
        <taxon>Pezizomycotina</taxon>
        <taxon>Sordariomycetes</taxon>
        <taxon>Xylariomycetidae</taxon>
        <taxon>Amphisphaeriales</taxon>
        <taxon>Apiosporaceae</taxon>
        <taxon>Apiospora</taxon>
    </lineage>
</organism>
<protein>
    <submittedName>
        <fullName evidence="2">Uncharacterized protein</fullName>
    </submittedName>
</protein>
<feature type="compositionally biased region" description="Polar residues" evidence="1">
    <location>
        <begin position="25"/>
        <end position="46"/>
    </location>
</feature>
<feature type="region of interest" description="Disordered" evidence="1">
    <location>
        <begin position="1"/>
        <end position="52"/>
    </location>
</feature>
<gene>
    <name evidence="2" type="ORF">PG993_004506</name>
</gene>
<feature type="region of interest" description="Disordered" evidence="1">
    <location>
        <begin position="313"/>
        <end position="354"/>
    </location>
</feature>
<name>A0ABR1TDI8_9PEZI</name>
<evidence type="ECO:0000313" key="2">
    <source>
        <dbReference type="EMBL" id="KAK8044482.1"/>
    </source>
</evidence>
<evidence type="ECO:0000313" key="3">
    <source>
        <dbReference type="Proteomes" id="UP001444661"/>
    </source>
</evidence>
<evidence type="ECO:0000256" key="1">
    <source>
        <dbReference type="SAM" id="MobiDB-lite"/>
    </source>
</evidence>
<reference evidence="2 3" key="1">
    <citation type="submission" date="2023-01" db="EMBL/GenBank/DDBJ databases">
        <title>Analysis of 21 Apiospora genomes using comparative genomics revels a genus with tremendous synthesis potential of carbohydrate active enzymes and secondary metabolites.</title>
        <authorList>
            <person name="Sorensen T."/>
        </authorList>
    </citation>
    <scope>NUCLEOTIDE SEQUENCE [LARGE SCALE GENOMIC DNA]</scope>
    <source>
        <strain evidence="2 3">CBS 33761</strain>
    </source>
</reference>
<dbReference type="EMBL" id="JAQQWK010000003">
    <property type="protein sequence ID" value="KAK8044482.1"/>
    <property type="molecule type" value="Genomic_DNA"/>
</dbReference>
<dbReference type="Proteomes" id="UP001444661">
    <property type="component" value="Unassembled WGS sequence"/>
</dbReference>
<comment type="caution">
    <text evidence="2">The sequence shown here is derived from an EMBL/GenBank/DDBJ whole genome shotgun (WGS) entry which is preliminary data.</text>
</comment>
<proteinExistence type="predicted"/>
<keyword evidence="3" id="KW-1185">Reference proteome</keyword>
<accession>A0ABR1TDI8</accession>
<sequence>MDERPVPTPVLGSDVSGPRMADMTVNPTTTTNDDAPCQSTAAAGTPTQPPELAAANAPLIPRQPDGAAAGGGTSSSSSSCLLLTKLPQELRNAIYALLLPRTPPAYPSSFRRYRMPASARPRFWTPAVAQTCRQIRHEVLRVYLGGANNHHLVRVGLWIQEPWDALYLERWLQDLGDEARLVRRFAINHQVDFYHASARSLACTQTVWADTVFTVVQDDQGEDVVRVECDFGLPANPVSDQIPAGTVCRCPLAARLPPPSALSVPPRTADCALTRAVYAFLALMDQEGQDVFAVPRFQRGRIGGLRGARGSVRAAGAGGGISRGPRRRRTGGGSGWVLMDKRDLSPPSSNAFLS</sequence>